<dbReference type="PIRSF" id="PIRSF036881">
    <property type="entry name" value="PAT"/>
    <property type="match status" value="1"/>
</dbReference>
<evidence type="ECO:0000313" key="6">
    <source>
        <dbReference type="EMBL" id="GAB0197194.1"/>
    </source>
</evidence>
<evidence type="ECO:0000256" key="2">
    <source>
        <dbReference type="ARBA" id="ARBA00006311"/>
    </source>
</evidence>
<feature type="region of interest" description="Disordered" evidence="5">
    <location>
        <begin position="419"/>
        <end position="447"/>
    </location>
</feature>
<comment type="caution">
    <text evidence="6">The sequence shown here is derived from an EMBL/GenBank/DDBJ whole genome shotgun (WGS) entry which is preliminary data.</text>
</comment>
<dbReference type="InterPro" id="IPR004279">
    <property type="entry name" value="Perilipin"/>
</dbReference>
<dbReference type="Gene3D" id="3.30.720.170">
    <property type="entry name" value="Perilipin, alpha-beta domain"/>
    <property type="match status" value="1"/>
</dbReference>
<dbReference type="EMBL" id="BAAFJT010000017">
    <property type="protein sequence ID" value="GAB0197194.1"/>
    <property type="molecule type" value="Genomic_DNA"/>
</dbReference>
<dbReference type="Proteomes" id="UP001623348">
    <property type="component" value="Unassembled WGS sequence"/>
</dbReference>
<dbReference type="PANTHER" id="PTHR14024">
    <property type="entry name" value="PERILIPIN"/>
    <property type="match status" value="1"/>
</dbReference>
<evidence type="ECO:0000256" key="5">
    <source>
        <dbReference type="SAM" id="MobiDB-lite"/>
    </source>
</evidence>
<evidence type="ECO:0000256" key="4">
    <source>
        <dbReference type="PIRNR" id="PIRNR036881"/>
    </source>
</evidence>
<reference evidence="6 7" key="1">
    <citation type="submission" date="2024-06" db="EMBL/GenBank/DDBJ databases">
        <title>The draft genome of Grus japonensis, version 3.</title>
        <authorList>
            <person name="Nabeshima K."/>
            <person name="Suzuki S."/>
            <person name="Onuma M."/>
        </authorList>
    </citation>
    <scope>NUCLEOTIDE SEQUENCE [LARGE SCALE GENOMIC DNA]</scope>
    <source>
        <strain evidence="6 7">451A</strain>
    </source>
</reference>
<gene>
    <name evidence="6" type="ORF">GRJ2_002184700</name>
</gene>
<name>A0ABC9XHT4_GRUJA</name>
<keyword evidence="3" id="KW-0551">Lipid droplet</keyword>
<organism evidence="6 7">
    <name type="scientific">Grus japonensis</name>
    <name type="common">Japanese crane</name>
    <name type="synonym">Red-crowned crane</name>
    <dbReference type="NCBI Taxonomy" id="30415"/>
    <lineage>
        <taxon>Eukaryota</taxon>
        <taxon>Metazoa</taxon>
        <taxon>Chordata</taxon>
        <taxon>Craniata</taxon>
        <taxon>Vertebrata</taxon>
        <taxon>Euteleostomi</taxon>
        <taxon>Archelosauria</taxon>
        <taxon>Archosauria</taxon>
        <taxon>Dinosauria</taxon>
        <taxon>Saurischia</taxon>
        <taxon>Theropoda</taxon>
        <taxon>Coelurosauria</taxon>
        <taxon>Aves</taxon>
        <taxon>Neognathae</taxon>
        <taxon>Neoaves</taxon>
        <taxon>Gruiformes</taxon>
        <taxon>Gruidae</taxon>
        <taxon>Grus</taxon>
    </lineage>
</organism>
<protein>
    <recommendedName>
        <fullName evidence="4">Perilipin</fullName>
    </recommendedName>
</protein>
<dbReference type="Gene3D" id="1.20.120.340">
    <property type="entry name" value="Flagellar protein FliS"/>
    <property type="match status" value="1"/>
</dbReference>
<keyword evidence="7" id="KW-1185">Reference proteome</keyword>
<feature type="compositionally biased region" description="Basic and acidic residues" evidence="5">
    <location>
        <begin position="419"/>
        <end position="433"/>
    </location>
</feature>
<evidence type="ECO:0000313" key="7">
    <source>
        <dbReference type="Proteomes" id="UP001623348"/>
    </source>
</evidence>
<dbReference type="Pfam" id="PF03036">
    <property type="entry name" value="Perilipin"/>
    <property type="match status" value="1"/>
</dbReference>
<feature type="region of interest" description="Disordered" evidence="5">
    <location>
        <begin position="1"/>
        <end position="23"/>
    </location>
</feature>
<feature type="compositionally biased region" description="Basic and acidic residues" evidence="5">
    <location>
        <begin position="1"/>
        <end position="18"/>
    </location>
</feature>
<dbReference type="AlphaFoldDB" id="A0ABC9XHT4"/>
<evidence type="ECO:0000256" key="3">
    <source>
        <dbReference type="ARBA" id="ARBA00022677"/>
    </source>
</evidence>
<dbReference type="GO" id="GO:0005811">
    <property type="term" value="C:lipid droplet"/>
    <property type="evidence" value="ECO:0007669"/>
    <property type="project" value="UniProtKB-SubCell"/>
</dbReference>
<feature type="compositionally biased region" description="Acidic residues" evidence="5">
    <location>
        <begin position="438"/>
        <end position="447"/>
    </location>
</feature>
<dbReference type="PANTHER" id="PTHR14024:SF51">
    <property type="entry name" value="PERILIPIN-RELATED"/>
    <property type="match status" value="1"/>
</dbReference>
<proteinExistence type="inferred from homology"/>
<comment type="similarity">
    <text evidence="2 4">Belongs to the perilipin family.</text>
</comment>
<sequence>MASAMPDKEEAAKSSLELKEEEQQDAVNQVAKLTLVSSACDVVSTAYASTKESHPYIRSVCDAAEKGVKSVTEATASCVQPVLTTLEPHVVAASEYASKGLDKLGEKLPLLQKPVEQVISDAKELVSSRVADAKDAVSSRVTEVIDVTKETLQSGVEAARSAVTSSVGVVMDSRVGQTAVSGAEAVLGSTEDSSLPIGNEELAKLAASEEGAGIMSVEQQQEKRRYFVRLGSLSDELRLFAHLHSTHKMKQVWQGMQEALAQLHCIIELIEVFKQGFNQKIREGQKKLHQMWLDWSRKSSKESGDEISGEPEEMESLALLMACSITQQLQVTCCKIVSAIQGLPSNLQGKVKQSLNTIEELHAAFSAANSFQDLSSSVLIQRKLAVIQEYMEELLDYLKNNIPLSWLVGPFSPRVEEVKTSQEYEPLQEKEVETAGAGDDEASTTFM</sequence>
<dbReference type="SUPFAM" id="SSF109775">
    <property type="entry name" value="Mannose-6-phosphate receptor binding protein 1 (Tip47), C-terminal domain"/>
    <property type="match status" value="1"/>
</dbReference>
<accession>A0ABC9XHT4</accession>
<evidence type="ECO:0000256" key="1">
    <source>
        <dbReference type="ARBA" id="ARBA00004502"/>
    </source>
</evidence>
<comment type="subcellular location">
    <subcellularLocation>
        <location evidence="1">Lipid droplet</location>
    </subcellularLocation>
</comment>